<accession>A0AAN5C0L5</accession>
<dbReference type="EMBL" id="BSYA01000109">
    <property type="protein sequence ID" value="GMG32975.1"/>
    <property type="molecule type" value="Genomic_DNA"/>
</dbReference>
<protein>
    <submittedName>
        <fullName evidence="1">Unnamed protein product</fullName>
    </submittedName>
</protein>
<evidence type="ECO:0000313" key="2">
    <source>
        <dbReference type="Proteomes" id="UP001165205"/>
    </source>
</evidence>
<reference evidence="1" key="1">
    <citation type="submission" date="2023-04" db="EMBL/GenBank/DDBJ databases">
        <title>Aspergillus oryzae NBRC 4228.</title>
        <authorList>
            <person name="Ichikawa N."/>
            <person name="Sato H."/>
            <person name="Tonouchi N."/>
        </authorList>
    </citation>
    <scope>NUCLEOTIDE SEQUENCE</scope>
    <source>
        <strain evidence="1">NBRC 4228</strain>
    </source>
</reference>
<sequence length="86" mass="9572">MPELLETGYITAGKRSSPIEAVTEDASESKSAKIIKQEPVEYTDNDLSVKTDKELEYTLHGIPSPLTRKDMPTLFLGANMNPIIYE</sequence>
<proteinExistence type="predicted"/>
<gene>
    <name evidence="1" type="ORF">Aory04_000858600</name>
</gene>
<name>A0AAN5C0L5_ASPOZ</name>
<organism evidence="1 2">
    <name type="scientific">Aspergillus oryzae</name>
    <name type="common">Yellow koji mold</name>
    <dbReference type="NCBI Taxonomy" id="5062"/>
    <lineage>
        <taxon>Eukaryota</taxon>
        <taxon>Fungi</taxon>
        <taxon>Dikarya</taxon>
        <taxon>Ascomycota</taxon>
        <taxon>Pezizomycotina</taxon>
        <taxon>Eurotiomycetes</taxon>
        <taxon>Eurotiomycetidae</taxon>
        <taxon>Eurotiales</taxon>
        <taxon>Aspergillaceae</taxon>
        <taxon>Aspergillus</taxon>
        <taxon>Aspergillus subgen. Circumdati</taxon>
    </lineage>
</organism>
<dbReference type="AlphaFoldDB" id="A0AAN5C0L5"/>
<comment type="caution">
    <text evidence="1">The sequence shown here is derived from an EMBL/GenBank/DDBJ whole genome shotgun (WGS) entry which is preliminary data.</text>
</comment>
<evidence type="ECO:0000313" key="1">
    <source>
        <dbReference type="EMBL" id="GMG32975.1"/>
    </source>
</evidence>
<dbReference type="Proteomes" id="UP001165205">
    <property type="component" value="Unassembled WGS sequence"/>
</dbReference>